<dbReference type="VEuPathDB" id="VectorBase:CQUJHB020245"/>
<keyword evidence="4" id="KW-1185">Reference proteome</keyword>
<sequence>MSRNPATGGSIPPAKQCTEIQPPVDKFLLSTWPGNPSTGERIPPAKQCPEIRPPVDGFLRQNNAPKSNHRWTDSSCKTMSRNPATGGSVPLANLGKQSVHRNSFSSAYNPRGLDYALEVIETLASESSGIYECIFFDMSPQYPFENIMTDLMQSPRLQYVARYVVRGSFRPATLPKKPLLLLLDPGEAKLKNRDEQMIIYKFLKVFHPATKVLVFIDLYDEESLVYLRWILLQAKCYKMLFLDPNRHIFEWYQEKLRGNNITYTSVSSWDSFPDFQWLKATVDYLGGNAFKSLAKYDDDNYDINLRQTIAESTKDDDFRRIFLNEPEVGIEIAKRSFPDLIRNDPTLLAICGYERSNLHHAGRLEKIVLLSLVVLVFFMTNAFETKIISYIIDIPSGESAKSLEDFDKFGLSFRFNLENESFAKDHPVIGQYVVHDTNSYHVSSTVPGVALYVNQKVIAVLSSLSYDFERGKTWFVELDQKFMIHPVQIFYTGIRNQYLETFRFTRVALHEAGLMDWWQWKYGQLVVKHKWGTRPRGAEDGKTYLVFDDMLLAWIVLALGCGLTLNHLTKTNSTIIATAVTSTREIPFP</sequence>
<dbReference type="Proteomes" id="UP000002320">
    <property type="component" value="Unassembled WGS sequence"/>
</dbReference>
<name>B0WJJ5_CULQU</name>
<dbReference type="AlphaFoldDB" id="B0WJJ5"/>
<dbReference type="EMBL" id="DS231961">
    <property type="protein sequence ID" value="EDS29222.1"/>
    <property type="molecule type" value="Genomic_DNA"/>
</dbReference>
<evidence type="ECO:0000313" key="2">
    <source>
        <dbReference type="EMBL" id="EDS29222.1"/>
    </source>
</evidence>
<evidence type="ECO:0000256" key="1">
    <source>
        <dbReference type="SAM" id="MobiDB-lite"/>
    </source>
</evidence>
<dbReference type="OrthoDB" id="7744623at2759"/>
<gene>
    <name evidence="3" type="primary">6039242</name>
    <name evidence="2" type="ORF">CpipJ_CPIJ006862</name>
</gene>
<proteinExistence type="predicted"/>
<dbReference type="InParanoid" id="B0WJJ5"/>
<dbReference type="EnsemblMetazoa" id="CPIJ006862-RA">
    <property type="protein sequence ID" value="CPIJ006862-PA"/>
    <property type="gene ID" value="CPIJ006862"/>
</dbReference>
<feature type="compositionally biased region" description="Polar residues" evidence="1">
    <location>
        <begin position="73"/>
        <end position="85"/>
    </location>
</feature>
<reference evidence="2" key="1">
    <citation type="submission" date="2007-03" db="EMBL/GenBank/DDBJ databases">
        <title>Annotation of Culex pipiens quinquefasciatus.</title>
        <authorList>
            <consortium name="The Broad Institute Genome Sequencing Platform"/>
            <person name="Atkinson P.W."/>
            <person name="Hemingway J."/>
            <person name="Christensen B.M."/>
            <person name="Higgs S."/>
            <person name="Kodira C."/>
            <person name="Hannick L."/>
            <person name="Megy K."/>
            <person name="O'Leary S."/>
            <person name="Pearson M."/>
            <person name="Haas B.J."/>
            <person name="Mauceli E."/>
            <person name="Wortman J.R."/>
            <person name="Lee N.H."/>
            <person name="Guigo R."/>
            <person name="Stanke M."/>
            <person name="Alvarado L."/>
            <person name="Amedeo P."/>
            <person name="Antoine C.H."/>
            <person name="Arensburger P."/>
            <person name="Bidwell S.L."/>
            <person name="Crawford M."/>
            <person name="Camaro F."/>
            <person name="Devon K."/>
            <person name="Engels R."/>
            <person name="Hammond M."/>
            <person name="Howarth C."/>
            <person name="Koehrsen M."/>
            <person name="Lawson D."/>
            <person name="Montgomery P."/>
            <person name="Nene V."/>
            <person name="Nusbaum C."/>
            <person name="Puiu D."/>
            <person name="Romero-Severson J."/>
            <person name="Severson D.W."/>
            <person name="Shumway M."/>
            <person name="Sisk P."/>
            <person name="Stolte C."/>
            <person name="Zeng Q."/>
            <person name="Eisenstadt E."/>
            <person name="Fraser-Liggett C."/>
            <person name="Strausberg R."/>
            <person name="Galagan J."/>
            <person name="Birren B."/>
            <person name="Collins F.H."/>
        </authorList>
    </citation>
    <scope>NUCLEOTIDE SEQUENCE [LARGE SCALE GENOMIC DNA]</scope>
    <source>
        <strain evidence="2">JHB</strain>
    </source>
</reference>
<evidence type="ECO:0000313" key="4">
    <source>
        <dbReference type="Proteomes" id="UP000002320"/>
    </source>
</evidence>
<dbReference type="HOGENOM" id="CLU_018838_1_0_1"/>
<reference evidence="3" key="2">
    <citation type="submission" date="2021-02" db="UniProtKB">
        <authorList>
            <consortium name="EnsemblMetazoa"/>
        </authorList>
    </citation>
    <scope>IDENTIFICATION</scope>
    <source>
        <strain evidence="3">JHB</strain>
    </source>
</reference>
<dbReference type="VEuPathDB" id="VectorBase:CPIJ006862"/>
<dbReference type="FunCoup" id="B0WJJ5">
    <property type="interactions" value="49"/>
</dbReference>
<accession>B0WJJ5</accession>
<evidence type="ECO:0000313" key="3">
    <source>
        <dbReference type="EnsemblMetazoa" id="CPIJ006862-PA"/>
    </source>
</evidence>
<dbReference type="KEGG" id="cqu:CpipJ_CPIJ006862"/>
<protein>
    <submittedName>
        <fullName evidence="2 3">Uncharacterized protein</fullName>
    </submittedName>
</protein>
<feature type="region of interest" description="Disordered" evidence="1">
    <location>
        <begin position="59"/>
        <end position="93"/>
    </location>
</feature>
<organism>
    <name type="scientific">Culex quinquefasciatus</name>
    <name type="common">Southern house mosquito</name>
    <name type="synonym">Culex pungens</name>
    <dbReference type="NCBI Taxonomy" id="7176"/>
    <lineage>
        <taxon>Eukaryota</taxon>
        <taxon>Metazoa</taxon>
        <taxon>Ecdysozoa</taxon>
        <taxon>Arthropoda</taxon>
        <taxon>Hexapoda</taxon>
        <taxon>Insecta</taxon>
        <taxon>Pterygota</taxon>
        <taxon>Neoptera</taxon>
        <taxon>Endopterygota</taxon>
        <taxon>Diptera</taxon>
        <taxon>Nematocera</taxon>
        <taxon>Culicoidea</taxon>
        <taxon>Culicidae</taxon>
        <taxon>Culicinae</taxon>
        <taxon>Culicini</taxon>
        <taxon>Culex</taxon>
        <taxon>Culex</taxon>
    </lineage>
</organism>